<protein>
    <submittedName>
        <fullName evidence="2">Unannotated protein</fullName>
    </submittedName>
</protein>
<evidence type="ECO:0000313" key="3">
    <source>
        <dbReference type="EMBL" id="CAB5035870.1"/>
    </source>
</evidence>
<dbReference type="Pfam" id="PF24254">
    <property type="entry name" value="DUF7455"/>
    <property type="match status" value="1"/>
</dbReference>
<proteinExistence type="predicted"/>
<sequence length="91" mass="10044">MWATATRENDRSSRETVAKQPISMLGNEFCDACHGPGLPHVSHAYVLVQLPSGRLALCYHHANLYQGKIEDLGGVLLVDERYQLLGHSTKA</sequence>
<evidence type="ECO:0000313" key="2">
    <source>
        <dbReference type="EMBL" id="CAB4957319.1"/>
    </source>
</evidence>
<dbReference type="AlphaFoldDB" id="A0A6J7KS95"/>
<organism evidence="2">
    <name type="scientific">freshwater metagenome</name>
    <dbReference type="NCBI Taxonomy" id="449393"/>
    <lineage>
        <taxon>unclassified sequences</taxon>
        <taxon>metagenomes</taxon>
        <taxon>ecological metagenomes</taxon>
    </lineage>
</organism>
<dbReference type="EMBL" id="CAFBND010000122">
    <property type="protein sequence ID" value="CAB4957319.1"/>
    <property type="molecule type" value="Genomic_DNA"/>
</dbReference>
<dbReference type="InterPro" id="IPR055878">
    <property type="entry name" value="DUF7455"/>
</dbReference>
<gene>
    <name evidence="2" type="ORF">UFOPK3752_02050</name>
    <name evidence="3" type="ORF">UFOPK4150_01559</name>
</gene>
<feature type="domain" description="DUF7455" evidence="1">
    <location>
        <begin position="30"/>
        <end position="83"/>
    </location>
</feature>
<name>A0A6J7KS95_9ZZZZ</name>
<evidence type="ECO:0000259" key="1">
    <source>
        <dbReference type="Pfam" id="PF24254"/>
    </source>
</evidence>
<accession>A0A6J7KS95</accession>
<dbReference type="EMBL" id="CAFBPU010000033">
    <property type="protein sequence ID" value="CAB5035870.1"/>
    <property type="molecule type" value="Genomic_DNA"/>
</dbReference>
<reference evidence="2" key="1">
    <citation type="submission" date="2020-05" db="EMBL/GenBank/DDBJ databases">
        <authorList>
            <person name="Chiriac C."/>
            <person name="Salcher M."/>
            <person name="Ghai R."/>
            <person name="Kavagutti S V."/>
        </authorList>
    </citation>
    <scope>NUCLEOTIDE SEQUENCE</scope>
</reference>